<reference evidence="2" key="1">
    <citation type="submission" date="2021-02" db="EMBL/GenBank/DDBJ databases">
        <title>Infant gut strain persistence is associated with maternal origin, phylogeny, and functional potential including surface adhesion and iron acquisition.</title>
        <authorList>
            <person name="Lou Y.C."/>
        </authorList>
    </citation>
    <scope>NUCLEOTIDE SEQUENCE</scope>
    <source>
        <strain evidence="2">L3_058_000G1_dasL3_058_000G1_concoct_72</strain>
    </source>
</reference>
<dbReference type="AlphaFoldDB" id="A0A943LCD5"/>
<evidence type="ECO:0000256" key="1">
    <source>
        <dbReference type="SAM" id="Phobius"/>
    </source>
</evidence>
<dbReference type="Proteomes" id="UP000730862">
    <property type="component" value="Unassembled WGS sequence"/>
</dbReference>
<gene>
    <name evidence="2" type="ORF">KIA07_06715</name>
</gene>
<name>A0A943LCD5_FINMA</name>
<sequence length="192" mass="22743">MELILLLCSSGVAGLFTYIYLDYLSLFDTERPEIKRMFSILFSLISIGIYLIIVYFVSFIPIYAILNTIISFVIAIIVIYILNKSLYVKMIKKFRYNMNKERENNKLNPFNEQHAIDTILQTANMFYIEKYKDDSKPIHQGILLHHQLTDDLDSIFVLEPTPIIKNDEKVIKEYYYQPKSTDEYYKIYSLKN</sequence>
<keyword evidence="1" id="KW-1133">Transmembrane helix</keyword>
<evidence type="ECO:0000313" key="2">
    <source>
        <dbReference type="EMBL" id="MBS5965335.1"/>
    </source>
</evidence>
<accession>A0A943LCD5</accession>
<dbReference type="RefSeq" id="WP_070844158.1">
    <property type="nucleotide sequence ID" value="NZ_JAHAIK010000018.1"/>
</dbReference>
<comment type="caution">
    <text evidence="2">The sequence shown here is derived from an EMBL/GenBank/DDBJ whole genome shotgun (WGS) entry which is preliminary data.</text>
</comment>
<dbReference type="EMBL" id="JAHAIK010000018">
    <property type="protein sequence ID" value="MBS5965335.1"/>
    <property type="molecule type" value="Genomic_DNA"/>
</dbReference>
<organism evidence="2 3">
    <name type="scientific">Finegoldia magna</name>
    <name type="common">Peptostreptococcus magnus</name>
    <dbReference type="NCBI Taxonomy" id="1260"/>
    <lineage>
        <taxon>Bacteria</taxon>
        <taxon>Bacillati</taxon>
        <taxon>Bacillota</taxon>
        <taxon>Tissierellia</taxon>
        <taxon>Tissierellales</taxon>
        <taxon>Peptoniphilaceae</taxon>
        <taxon>Finegoldia</taxon>
    </lineage>
</organism>
<feature type="transmembrane region" description="Helical" evidence="1">
    <location>
        <begin position="6"/>
        <end position="26"/>
    </location>
</feature>
<keyword evidence="1" id="KW-0472">Membrane</keyword>
<protein>
    <submittedName>
        <fullName evidence="2">Uncharacterized protein</fullName>
    </submittedName>
</protein>
<evidence type="ECO:0000313" key="3">
    <source>
        <dbReference type="Proteomes" id="UP000730862"/>
    </source>
</evidence>
<feature type="transmembrane region" description="Helical" evidence="1">
    <location>
        <begin position="62"/>
        <end position="83"/>
    </location>
</feature>
<feature type="transmembrane region" description="Helical" evidence="1">
    <location>
        <begin position="38"/>
        <end position="56"/>
    </location>
</feature>
<keyword evidence="1" id="KW-0812">Transmembrane</keyword>
<proteinExistence type="predicted"/>